<evidence type="ECO:0000313" key="3">
    <source>
        <dbReference type="Proteomes" id="UP000272942"/>
    </source>
</evidence>
<feature type="region of interest" description="Disordered" evidence="1">
    <location>
        <begin position="1"/>
        <end position="21"/>
    </location>
</feature>
<feature type="compositionally biased region" description="Low complexity" evidence="1">
    <location>
        <begin position="189"/>
        <end position="198"/>
    </location>
</feature>
<sequence length="474" mass="51294">MSSTSTSSTNSSHVGRTKRARQTIALPHVADIIMQHRRRVLGSKCHVTLSGLAPSHIPADRCLAGRIVRSLGAVLHFGLRLPPFVSAISSNSKPSNEPVEQPGTVPKEPSDTNSKIPPVLSRYPQPQQNPQIHNIDIVDIIILIDIIENITVAAQSTDHMTRTAVATVTQPKKSTSASVLDQQNEDTSSESPSLSTSDSDVDHVIPSSVQSGCSNPITVSSPSSSKAVPSTTGAAVALIKDADEADFDESGLISEVADVDEIVCNDDENGGVCQLTEGDCTETTDTEDRPPEDTDDPEAELREFLPPPKSLILADNPLLHLPPLATSQMLAEIEDAVMEEETARATSVPAEAELYDPARLLSGLDDSSSSDSPVLQSQCQFRTQSPHRTIRLGSARSHGRSVAHPPSRNHRELADLDQQQCRWQVSACSSSQIHLLSCAIRIPQSCYSLHHLKQGFLRMNLKPNNIIRFQWLTP</sequence>
<gene>
    <name evidence="2" type="ORF">ECPE_LOCUS9973</name>
</gene>
<dbReference type="EMBL" id="UZAN01048259">
    <property type="protein sequence ID" value="VDP86278.1"/>
    <property type="molecule type" value="Genomic_DNA"/>
</dbReference>
<evidence type="ECO:0000256" key="1">
    <source>
        <dbReference type="SAM" id="MobiDB-lite"/>
    </source>
</evidence>
<accession>A0A3P8HR48</accession>
<protein>
    <submittedName>
        <fullName evidence="2">Uncharacterized protein</fullName>
    </submittedName>
</protein>
<feature type="compositionally biased region" description="Low complexity" evidence="1">
    <location>
        <begin position="214"/>
        <end position="229"/>
    </location>
</feature>
<organism evidence="2 3">
    <name type="scientific">Echinostoma caproni</name>
    <dbReference type="NCBI Taxonomy" id="27848"/>
    <lineage>
        <taxon>Eukaryota</taxon>
        <taxon>Metazoa</taxon>
        <taxon>Spiralia</taxon>
        <taxon>Lophotrochozoa</taxon>
        <taxon>Platyhelminthes</taxon>
        <taxon>Trematoda</taxon>
        <taxon>Digenea</taxon>
        <taxon>Plagiorchiida</taxon>
        <taxon>Echinostomata</taxon>
        <taxon>Echinostomatoidea</taxon>
        <taxon>Echinostomatidae</taxon>
        <taxon>Echinostoma</taxon>
    </lineage>
</organism>
<evidence type="ECO:0000313" key="2">
    <source>
        <dbReference type="EMBL" id="VDP86278.1"/>
    </source>
</evidence>
<name>A0A3P8HR48_9TREM</name>
<feature type="region of interest" description="Disordered" evidence="1">
    <location>
        <begin position="165"/>
        <end position="229"/>
    </location>
</feature>
<feature type="region of interest" description="Disordered" evidence="1">
    <location>
        <begin position="275"/>
        <end position="300"/>
    </location>
</feature>
<feature type="region of interest" description="Disordered" evidence="1">
    <location>
        <begin position="390"/>
        <end position="409"/>
    </location>
</feature>
<dbReference type="AlphaFoldDB" id="A0A3P8HR48"/>
<feature type="compositionally biased region" description="Low complexity" evidence="1">
    <location>
        <begin position="1"/>
        <end position="12"/>
    </location>
</feature>
<reference evidence="2 3" key="1">
    <citation type="submission" date="2018-11" db="EMBL/GenBank/DDBJ databases">
        <authorList>
            <consortium name="Pathogen Informatics"/>
        </authorList>
    </citation>
    <scope>NUCLEOTIDE SEQUENCE [LARGE SCALE GENOMIC DNA]</scope>
    <source>
        <strain evidence="2 3">Egypt</strain>
    </source>
</reference>
<keyword evidence="3" id="KW-1185">Reference proteome</keyword>
<dbReference type="Proteomes" id="UP000272942">
    <property type="component" value="Unassembled WGS sequence"/>
</dbReference>
<proteinExistence type="predicted"/>
<dbReference type="OrthoDB" id="10249888at2759"/>
<feature type="region of interest" description="Disordered" evidence="1">
    <location>
        <begin position="90"/>
        <end position="128"/>
    </location>
</feature>
<feature type="region of interest" description="Disordered" evidence="1">
    <location>
        <begin position="361"/>
        <end position="380"/>
    </location>
</feature>
<feature type="compositionally biased region" description="Low complexity" evidence="1">
    <location>
        <begin position="361"/>
        <end position="372"/>
    </location>
</feature>
<feature type="compositionally biased region" description="Polar residues" evidence="1">
    <location>
        <begin position="165"/>
        <end position="182"/>
    </location>
</feature>